<dbReference type="GO" id="GO:0006508">
    <property type="term" value="P:proteolysis"/>
    <property type="evidence" value="ECO:0007669"/>
    <property type="project" value="UniProtKB-KW"/>
</dbReference>
<dbReference type="RefSeq" id="WP_167461812.1">
    <property type="nucleotide sequence ID" value="NZ_CP046171.1"/>
</dbReference>
<keyword evidence="4" id="KW-0720">Serine protease</keyword>
<keyword evidence="5" id="KW-1015">Disulfide bond</keyword>
<dbReference type="PRINTS" id="PR00861">
    <property type="entry name" value="ALYTICPTASE"/>
</dbReference>
<keyword evidence="6" id="KW-0732">Signal</keyword>
<evidence type="ECO:0000313" key="7">
    <source>
        <dbReference type="EMBL" id="QIS02733.1"/>
    </source>
</evidence>
<dbReference type="InterPro" id="IPR001316">
    <property type="entry name" value="Pept_S1A_streptogrisin"/>
</dbReference>
<dbReference type="CDD" id="cd21112">
    <property type="entry name" value="alphaLP-like"/>
    <property type="match status" value="1"/>
</dbReference>
<evidence type="ECO:0000313" key="8">
    <source>
        <dbReference type="Proteomes" id="UP000501705"/>
    </source>
</evidence>
<keyword evidence="2" id="KW-0645">Protease</keyword>
<name>A0A6G9XPH0_NOCBR</name>
<dbReference type="Proteomes" id="UP000501705">
    <property type="component" value="Chromosome"/>
</dbReference>
<organism evidence="7 8">
    <name type="scientific">Nocardia brasiliensis</name>
    <dbReference type="NCBI Taxonomy" id="37326"/>
    <lineage>
        <taxon>Bacteria</taxon>
        <taxon>Bacillati</taxon>
        <taxon>Actinomycetota</taxon>
        <taxon>Actinomycetes</taxon>
        <taxon>Mycobacteriales</taxon>
        <taxon>Nocardiaceae</taxon>
        <taxon>Nocardia</taxon>
    </lineage>
</organism>
<dbReference type="InterPro" id="IPR043504">
    <property type="entry name" value="Peptidase_S1_PA_chymotrypsin"/>
</dbReference>
<protein>
    <recommendedName>
        <fullName evidence="9">Serine protease</fullName>
    </recommendedName>
</protein>
<evidence type="ECO:0000256" key="4">
    <source>
        <dbReference type="ARBA" id="ARBA00022825"/>
    </source>
</evidence>
<dbReference type="InterPro" id="IPR009003">
    <property type="entry name" value="Peptidase_S1_PA"/>
</dbReference>
<proteinExistence type="inferred from homology"/>
<feature type="chain" id="PRO_5026286078" description="Serine protease" evidence="6">
    <location>
        <begin position="29"/>
        <end position="234"/>
    </location>
</feature>
<evidence type="ECO:0000256" key="5">
    <source>
        <dbReference type="ARBA" id="ARBA00023157"/>
    </source>
</evidence>
<feature type="signal peptide" evidence="6">
    <location>
        <begin position="1"/>
        <end position="28"/>
    </location>
</feature>
<evidence type="ECO:0000256" key="6">
    <source>
        <dbReference type="SAM" id="SignalP"/>
    </source>
</evidence>
<comment type="similarity">
    <text evidence="1">Belongs to the peptidase S1 family.</text>
</comment>
<gene>
    <name evidence="7" type="ORF">F5X71_10730</name>
</gene>
<keyword evidence="3" id="KW-0378">Hydrolase</keyword>
<dbReference type="AlphaFoldDB" id="A0A6G9XPH0"/>
<sequence>MAKKLRSLAIAAAAVATAVAGGAGNAAAAPNAVLGGGSGLIFENNAACSLTTIGHDSAGRLIGLTAGHCAPTGARLISEDTPTAGVIGTVAFSDNGEGLDYAVLQLDPERVSPVRSVGATTIAGLGAPPGPGGTVCASGRSSGTDCGVVWGWLDGTSINQYCSKPGDSGGPVFVGDRLVGMNQGRLTGIGPIGFDVPCTTAANPLHSPAFFQPIAVILAAVDAQNGVGAGFRPL</sequence>
<dbReference type="SUPFAM" id="SSF50494">
    <property type="entry name" value="Trypsin-like serine proteases"/>
    <property type="match status" value="1"/>
</dbReference>
<evidence type="ECO:0000256" key="2">
    <source>
        <dbReference type="ARBA" id="ARBA00022670"/>
    </source>
</evidence>
<dbReference type="Gene3D" id="2.40.10.10">
    <property type="entry name" value="Trypsin-like serine proteases"/>
    <property type="match status" value="2"/>
</dbReference>
<dbReference type="GO" id="GO:0004252">
    <property type="term" value="F:serine-type endopeptidase activity"/>
    <property type="evidence" value="ECO:0007669"/>
    <property type="project" value="InterPro"/>
</dbReference>
<evidence type="ECO:0000256" key="3">
    <source>
        <dbReference type="ARBA" id="ARBA00022801"/>
    </source>
</evidence>
<dbReference type="EMBL" id="CP046171">
    <property type="protein sequence ID" value="QIS02733.1"/>
    <property type="molecule type" value="Genomic_DNA"/>
</dbReference>
<evidence type="ECO:0000256" key="1">
    <source>
        <dbReference type="ARBA" id="ARBA00007664"/>
    </source>
</evidence>
<reference evidence="7 8" key="1">
    <citation type="journal article" date="2019" name="ACS Chem. Biol.">
        <title>Identification and Mobilization of a Cryptic Antibiotic Biosynthesis Gene Locus from a Human-Pathogenic Nocardia Isolate.</title>
        <authorList>
            <person name="Herisse M."/>
            <person name="Ishida K."/>
            <person name="Porter J.L."/>
            <person name="Howden B."/>
            <person name="Hertweck C."/>
            <person name="Stinear T.P."/>
            <person name="Pidot S.J."/>
        </authorList>
    </citation>
    <scope>NUCLEOTIDE SEQUENCE [LARGE SCALE GENOMIC DNA]</scope>
    <source>
        <strain evidence="7 8">AUSMDU00024985</strain>
    </source>
</reference>
<accession>A0A6G9XPH0</accession>
<evidence type="ECO:0008006" key="9">
    <source>
        <dbReference type="Google" id="ProtNLM"/>
    </source>
</evidence>